<dbReference type="Proteomes" id="UP000319722">
    <property type="component" value="Unassembled WGS sequence"/>
</dbReference>
<dbReference type="InterPro" id="IPR015943">
    <property type="entry name" value="WD40/YVTN_repeat-like_dom_sf"/>
</dbReference>
<dbReference type="InterPro" id="IPR052025">
    <property type="entry name" value="Xyloglucanase_GH74"/>
</dbReference>
<comment type="caution">
    <text evidence="1">The sequence shown here is derived from an EMBL/GenBank/DDBJ whole genome shotgun (WGS) entry which is preliminary data.</text>
</comment>
<evidence type="ECO:0000313" key="2">
    <source>
        <dbReference type="Proteomes" id="UP000319722"/>
    </source>
</evidence>
<dbReference type="SUPFAM" id="SSF110296">
    <property type="entry name" value="Oligoxyloglucan reducing end-specific cellobiohydrolase"/>
    <property type="match status" value="1"/>
</dbReference>
<dbReference type="RefSeq" id="WP_145745762.1">
    <property type="nucleotide sequence ID" value="NZ_VIVL01000008.1"/>
</dbReference>
<protein>
    <submittedName>
        <fullName evidence="1">Photosystem II stability/assembly factor-like uncharacterized protein</fullName>
    </submittedName>
</protein>
<dbReference type="CDD" id="cd15482">
    <property type="entry name" value="Sialidase_non-viral"/>
    <property type="match status" value="1"/>
</dbReference>
<dbReference type="PANTHER" id="PTHR43739">
    <property type="entry name" value="XYLOGLUCANASE (EUROFUNG)"/>
    <property type="match status" value="1"/>
</dbReference>
<name>A0A561BGH9_9BURK</name>
<dbReference type="EMBL" id="VIVL01000008">
    <property type="protein sequence ID" value="TWD77977.1"/>
    <property type="molecule type" value="Genomic_DNA"/>
</dbReference>
<accession>A0A561BGH9</accession>
<dbReference type="PANTHER" id="PTHR43739:SF5">
    <property type="entry name" value="EXO-ALPHA-SIALIDASE"/>
    <property type="match status" value="1"/>
</dbReference>
<evidence type="ECO:0000313" key="1">
    <source>
        <dbReference type="EMBL" id="TWD77977.1"/>
    </source>
</evidence>
<dbReference type="OrthoDB" id="9767885at2"/>
<proteinExistence type="predicted"/>
<organism evidence="1 2">
    <name type="scientific">Variovorax beijingensis</name>
    <dbReference type="NCBI Taxonomy" id="2496117"/>
    <lineage>
        <taxon>Bacteria</taxon>
        <taxon>Pseudomonadati</taxon>
        <taxon>Pseudomonadota</taxon>
        <taxon>Betaproteobacteria</taxon>
        <taxon>Burkholderiales</taxon>
        <taxon>Comamonadaceae</taxon>
        <taxon>Variovorax</taxon>
    </lineage>
</organism>
<sequence length="351" mass="37749">MQGTILVGTAGQGILRSADDGATWHRLGLKEAIEFDGVVRSLLVDPRDPNRIFAGADAGICLSEDAGAHFRRLESPANGMHVWSIAIDPRDSNVIYAGTGAPSRAAMFRSLDGGQSWTRLGIELPEFCGGVNRPRILTICVDADDGAVWFGVEEGGAWHSLDQGETWRRADDAQSGILNGDIHAITILPARGGRPKTHLLATVNSVYTNRDGGYGPWAAESSADRFDGMYYTRTLAPLEGAEDVLLVAIGDGTPGTRTQIYRSLDRGATWSAALLHAVPNSTFWALGTHAADPQFVLAGTKYGHLFRSMDAGKTWFKDWRDFSEITAVAWTPVVAAVKAHPKSTLGAKPHD</sequence>
<gene>
    <name evidence="1" type="ORF">FB547_10832</name>
</gene>
<dbReference type="AlphaFoldDB" id="A0A561BGH9"/>
<reference evidence="1 2" key="1">
    <citation type="submission" date="2019-06" db="EMBL/GenBank/DDBJ databases">
        <title>Sorghum-associated microbial communities from plants grown in Nebraska, USA.</title>
        <authorList>
            <person name="Schachtman D."/>
        </authorList>
    </citation>
    <scope>NUCLEOTIDE SEQUENCE [LARGE SCALE GENOMIC DNA]</scope>
    <source>
        <strain evidence="1 2">T529</strain>
    </source>
</reference>
<dbReference type="Gene3D" id="2.130.10.10">
    <property type="entry name" value="YVTN repeat-like/Quinoprotein amine dehydrogenase"/>
    <property type="match status" value="3"/>
</dbReference>
<dbReference type="GO" id="GO:0010411">
    <property type="term" value="P:xyloglucan metabolic process"/>
    <property type="evidence" value="ECO:0007669"/>
    <property type="project" value="TreeGrafter"/>
</dbReference>